<protein>
    <submittedName>
        <fullName evidence="2">Uncharacterized protein</fullName>
    </submittedName>
</protein>
<reference evidence="2" key="2">
    <citation type="journal article" date="2021" name="PeerJ">
        <title>Extensive microbial diversity within the chicken gut microbiome revealed by metagenomics and culture.</title>
        <authorList>
            <person name="Gilroy R."/>
            <person name="Ravi A."/>
            <person name="Getino M."/>
            <person name="Pursley I."/>
            <person name="Horton D.L."/>
            <person name="Alikhan N.F."/>
            <person name="Baker D."/>
            <person name="Gharbi K."/>
            <person name="Hall N."/>
            <person name="Watson M."/>
            <person name="Adriaenssens E.M."/>
            <person name="Foster-Nyarko E."/>
            <person name="Jarju S."/>
            <person name="Secka A."/>
            <person name="Antonio M."/>
            <person name="Oren A."/>
            <person name="Chaudhuri R.R."/>
            <person name="La Ragione R."/>
            <person name="Hildebrand F."/>
            <person name="Pallen M.J."/>
        </authorList>
    </citation>
    <scope>NUCLEOTIDE SEQUENCE</scope>
    <source>
        <strain evidence="2">ChiW25-3613</strain>
    </source>
</reference>
<accession>A0A9D1DBF4</accession>
<sequence length="238" mass="25618">MKYFITAAAAAAALAVMGVGIWLSMGGLWWRAVVYAALCIIFFPLASILHELGHKFFGLFGGMKVKLGKFALFTPSSCAIAPKSAKNIKCGFVLTACGGLVVNLLFAAAGIVCLFFGKDAALASFIAPSSLYLLMINAAPTGLGSDATDMQMIASVVKNTAEWQVLERALTIQGMIACGIPIEEIDEKTFFSVPQIPEYEPAFIMLVSLRADYYAAKGEEENAKKWSERFAGLKNEYL</sequence>
<dbReference type="EMBL" id="DVHB01000082">
    <property type="protein sequence ID" value="HIR39708.1"/>
    <property type="molecule type" value="Genomic_DNA"/>
</dbReference>
<organism evidence="2 3">
    <name type="scientific">Candidatus Coproplasma stercoripullorum</name>
    <dbReference type="NCBI Taxonomy" id="2840751"/>
    <lineage>
        <taxon>Bacteria</taxon>
        <taxon>Bacillati</taxon>
        <taxon>Bacillota</taxon>
        <taxon>Clostridia</taxon>
        <taxon>Eubacteriales</taxon>
        <taxon>Candidatus Coproplasma</taxon>
    </lineage>
</organism>
<keyword evidence="1" id="KW-0812">Transmembrane</keyword>
<evidence type="ECO:0000256" key="1">
    <source>
        <dbReference type="SAM" id="Phobius"/>
    </source>
</evidence>
<proteinExistence type="predicted"/>
<comment type="caution">
    <text evidence="2">The sequence shown here is derived from an EMBL/GenBank/DDBJ whole genome shotgun (WGS) entry which is preliminary data.</text>
</comment>
<dbReference type="Proteomes" id="UP000824179">
    <property type="component" value="Unassembled WGS sequence"/>
</dbReference>
<keyword evidence="1" id="KW-1133">Transmembrane helix</keyword>
<keyword evidence="1" id="KW-0472">Membrane</keyword>
<feature type="transmembrane region" description="Helical" evidence="1">
    <location>
        <begin position="92"/>
        <end position="117"/>
    </location>
</feature>
<feature type="transmembrane region" description="Helical" evidence="1">
    <location>
        <begin position="123"/>
        <end position="143"/>
    </location>
</feature>
<reference evidence="2" key="1">
    <citation type="submission" date="2020-10" db="EMBL/GenBank/DDBJ databases">
        <authorList>
            <person name="Gilroy R."/>
        </authorList>
    </citation>
    <scope>NUCLEOTIDE SEQUENCE</scope>
    <source>
        <strain evidence="2">ChiW25-3613</strain>
    </source>
</reference>
<feature type="transmembrane region" description="Helical" evidence="1">
    <location>
        <begin position="28"/>
        <end position="49"/>
    </location>
</feature>
<name>A0A9D1DBF4_9FIRM</name>
<dbReference type="AlphaFoldDB" id="A0A9D1DBF4"/>
<evidence type="ECO:0000313" key="3">
    <source>
        <dbReference type="Proteomes" id="UP000824179"/>
    </source>
</evidence>
<gene>
    <name evidence="2" type="ORF">IAB90_04915</name>
</gene>
<evidence type="ECO:0000313" key="2">
    <source>
        <dbReference type="EMBL" id="HIR39708.1"/>
    </source>
</evidence>